<dbReference type="SFLD" id="SFLDG01389">
    <property type="entry name" value="menaquinone_synthsis_involved"/>
    <property type="match status" value="1"/>
</dbReference>
<dbReference type="RefSeq" id="WP_124330907.1">
    <property type="nucleotide sequence ID" value="NZ_BEXT01000001.1"/>
</dbReference>
<comment type="similarity">
    <text evidence="6">Belongs to the radical SAM superfamily. MqnE family.</text>
</comment>
<reference evidence="11" key="2">
    <citation type="submission" date="2019-01" db="EMBL/GenBank/DDBJ databases">
        <title>Genome sequence of Desulfonema ishimotonii strain Tokyo 01.</title>
        <authorList>
            <person name="Fukui M."/>
        </authorList>
    </citation>
    <scope>NUCLEOTIDE SEQUENCE [LARGE SCALE GENOMIC DNA]</scope>
    <source>
        <strain evidence="11">Tokyo 01</strain>
    </source>
</reference>
<evidence type="ECO:0000313" key="10">
    <source>
        <dbReference type="EMBL" id="GBC63879.1"/>
    </source>
</evidence>
<dbReference type="GO" id="GO:0005506">
    <property type="term" value="F:iron ion binding"/>
    <property type="evidence" value="ECO:0007669"/>
    <property type="project" value="UniProtKB-UniRule"/>
</dbReference>
<keyword evidence="3 6" id="KW-0479">Metal-binding</keyword>
<keyword evidence="1 6" id="KW-0004">4Fe-4S</keyword>
<dbReference type="GO" id="GO:0044689">
    <property type="term" value="F:7,8-didemethyl-8-hydroxy-5-deazariboflavin synthase activity"/>
    <property type="evidence" value="ECO:0007669"/>
    <property type="project" value="TreeGrafter"/>
</dbReference>
<dbReference type="Gene3D" id="3.20.20.70">
    <property type="entry name" value="Aldolase class I"/>
    <property type="match status" value="1"/>
</dbReference>
<feature type="binding site" evidence="8">
    <location>
        <position position="76"/>
    </location>
    <ligand>
        <name>S-adenosyl-L-methionine</name>
        <dbReference type="ChEBI" id="CHEBI:59789"/>
    </ligand>
</feature>
<organism evidence="10 11">
    <name type="scientific">Desulfonema ishimotonii</name>
    <dbReference type="NCBI Taxonomy" id="45657"/>
    <lineage>
        <taxon>Bacteria</taxon>
        <taxon>Pseudomonadati</taxon>
        <taxon>Thermodesulfobacteriota</taxon>
        <taxon>Desulfobacteria</taxon>
        <taxon>Desulfobacterales</taxon>
        <taxon>Desulfococcaceae</taxon>
        <taxon>Desulfonema</taxon>
    </lineage>
</organism>
<evidence type="ECO:0000256" key="2">
    <source>
        <dbReference type="ARBA" id="ARBA00022691"/>
    </source>
</evidence>
<feature type="binding site" evidence="6 7">
    <location>
        <position position="70"/>
    </location>
    <ligand>
        <name>[4Fe-4S] cluster</name>
        <dbReference type="ChEBI" id="CHEBI:49883"/>
        <note>4Fe-4S-S-AdoMet</note>
    </ligand>
</feature>
<keyword evidence="5 6" id="KW-0411">Iron-sulfur</keyword>
<dbReference type="InterPro" id="IPR022432">
    <property type="entry name" value="MqnE"/>
</dbReference>
<dbReference type="InterPro" id="IPR020050">
    <property type="entry name" value="FO_synthase_su2"/>
</dbReference>
<dbReference type="Pfam" id="PF19288">
    <property type="entry name" value="CofH_C"/>
    <property type="match status" value="1"/>
</dbReference>
<evidence type="ECO:0000313" key="11">
    <source>
        <dbReference type="Proteomes" id="UP000288096"/>
    </source>
</evidence>
<reference evidence="11" key="1">
    <citation type="submission" date="2017-11" db="EMBL/GenBank/DDBJ databases">
        <authorList>
            <person name="Watanabe M."/>
            <person name="Kojima H."/>
        </authorList>
    </citation>
    <scope>NUCLEOTIDE SEQUENCE [LARGE SCALE GENOMIC DNA]</scope>
    <source>
        <strain evidence="11">Tokyo 01</strain>
    </source>
</reference>
<dbReference type="InterPro" id="IPR045567">
    <property type="entry name" value="CofH/MnqC-like_C"/>
</dbReference>
<comment type="pathway">
    <text evidence="6">Quinol/quinone metabolism; menaquinone biosynthesis.</text>
</comment>
<feature type="binding site" evidence="8">
    <location>
        <position position="182"/>
    </location>
    <ligand>
        <name>S-adenosyl-L-methionine</name>
        <dbReference type="ChEBI" id="CHEBI:59789"/>
    </ligand>
</feature>
<gene>
    <name evidence="6" type="primary">mqnE</name>
    <name evidence="10" type="ORF">DENIS_4878</name>
</gene>
<dbReference type="InterPro" id="IPR006638">
    <property type="entry name" value="Elp3/MiaA/NifB-like_rSAM"/>
</dbReference>
<dbReference type="CDD" id="cd01335">
    <property type="entry name" value="Radical_SAM"/>
    <property type="match status" value="1"/>
</dbReference>
<evidence type="ECO:0000256" key="3">
    <source>
        <dbReference type="ARBA" id="ARBA00022723"/>
    </source>
</evidence>
<dbReference type="OrthoDB" id="9802027at2"/>
<comment type="catalytic activity">
    <reaction evidence="6">
        <text>3-[(1-carboxyvinyl)-oxy]benzoate + S-adenosyl-L-methionine + H2O = 6-amino-6-deoxyfutalosine + hydrogencarbonate + L-methionine + H(+)</text>
        <dbReference type="Rhea" id="RHEA:33075"/>
        <dbReference type="ChEBI" id="CHEBI:15377"/>
        <dbReference type="ChEBI" id="CHEBI:15378"/>
        <dbReference type="ChEBI" id="CHEBI:17544"/>
        <dbReference type="ChEBI" id="CHEBI:57844"/>
        <dbReference type="ChEBI" id="CHEBI:59789"/>
        <dbReference type="ChEBI" id="CHEBI:64286"/>
        <dbReference type="ChEBI" id="CHEBI:76981"/>
        <dbReference type="EC" id="2.5.1.120"/>
    </reaction>
</comment>
<dbReference type="SFLD" id="SFLDF00342">
    <property type="entry name" value="cyclic_dehypoxanthine_futalosi"/>
    <property type="match status" value="1"/>
</dbReference>
<dbReference type="InterPro" id="IPR013785">
    <property type="entry name" value="Aldolase_TIM"/>
</dbReference>
<evidence type="ECO:0000256" key="7">
    <source>
        <dbReference type="PIRSR" id="PIRSR004762-1"/>
    </source>
</evidence>
<dbReference type="HAMAP" id="MF_00993">
    <property type="entry name" value="MqnE"/>
    <property type="match status" value="1"/>
</dbReference>
<evidence type="ECO:0000256" key="8">
    <source>
        <dbReference type="PIRSR" id="PIRSR004762-2"/>
    </source>
</evidence>
<protein>
    <recommendedName>
        <fullName evidence="6">Aminodeoxyfutalosine synthase</fullName>
        <shortName evidence="6">AFL synthase</shortName>
        <shortName evidence="6">Aminofutalosine synthase</shortName>
        <ecNumber evidence="6">2.5.1.120</ecNumber>
    </recommendedName>
    <alternativeName>
        <fullName evidence="6">Menaquinone biosynthetic enzyme MqnE</fullName>
    </alternativeName>
</protein>
<dbReference type="PANTHER" id="PTHR43076">
    <property type="entry name" value="FO SYNTHASE (COFH)"/>
    <property type="match status" value="1"/>
</dbReference>
<dbReference type="InterPro" id="IPR007197">
    <property type="entry name" value="rSAM"/>
</dbReference>
<comment type="function">
    <text evidence="6">Radical SAM enzyme that catalyzes the addition of the adenosyl radical to the double bond of 3-[(1-carboxyvinyl)oxy]benzoate, leading to aminodeoxyfutalosine (AFL), a key intermediate in the formation of menaquinone (MK, vitamin K2) from chorismate.</text>
</comment>
<feature type="domain" description="Radical SAM core" evidence="9">
    <location>
        <begin position="56"/>
        <end position="289"/>
    </location>
</feature>
<dbReference type="PANTHER" id="PTHR43076:SF7">
    <property type="entry name" value="AMINODEOXYFUTALOSINE SYNTHASE"/>
    <property type="match status" value="1"/>
</dbReference>
<dbReference type="NCBIfam" id="TIGR00423">
    <property type="entry name" value="CofH family radical SAM protein"/>
    <property type="match status" value="1"/>
</dbReference>
<dbReference type="GO" id="GO:0102573">
    <property type="term" value="F:aminodeoxyfutalosine synthase activity"/>
    <property type="evidence" value="ECO:0007669"/>
    <property type="project" value="UniProtKB-EC"/>
</dbReference>
<dbReference type="GO" id="GO:0009234">
    <property type="term" value="P:menaquinone biosynthetic process"/>
    <property type="evidence" value="ECO:0007669"/>
    <property type="project" value="UniProtKB-UniRule"/>
</dbReference>
<dbReference type="SMART" id="SM00729">
    <property type="entry name" value="Elp3"/>
    <property type="match status" value="1"/>
</dbReference>
<dbReference type="PIRSF" id="PIRSF004762">
    <property type="entry name" value="CHP00423"/>
    <property type="match status" value="1"/>
</dbReference>
<dbReference type="PROSITE" id="PS51918">
    <property type="entry name" value="RADICAL_SAM"/>
    <property type="match status" value="1"/>
</dbReference>
<feature type="binding site" evidence="6 7">
    <location>
        <position position="74"/>
    </location>
    <ligand>
        <name>[4Fe-4S] cluster</name>
        <dbReference type="ChEBI" id="CHEBI:49883"/>
        <note>4Fe-4S-S-AdoMet</note>
    </ligand>
</feature>
<dbReference type="EC" id="2.5.1.120" evidence="6"/>
<dbReference type="SFLD" id="SFLDS00029">
    <property type="entry name" value="Radical_SAM"/>
    <property type="match status" value="1"/>
</dbReference>
<comment type="cofactor">
    <cofactor evidence="6 7">
        <name>[4Fe-4S] cluster</name>
        <dbReference type="ChEBI" id="CHEBI:49883"/>
    </cofactor>
    <text evidence="6 7">Binds 1 [4Fe-4S] cluster. The cluster is coordinated with 3 cysteines and an exchangeable S-adenosyl-L-methionine.</text>
</comment>
<dbReference type="Proteomes" id="UP000288096">
    <property type="component" value="Unassembled WGS sequence"/>
</dbReference>
<dbReference type="EMBL" id="BEXT01000001">
    <property type="protein sequence ID" value="GBC63879.1"/>
    <property type="molecule type" value="Genomic_DNA"/>
</dbReference>
<keyword evidence="6" id="KW-0808">Transferase</keyword>
<keyword evidence="6" id="KW-0474">Menaquinone biosynthesis</keyword>
<name>A0A401G3R6_9BACT</name>
<dbReference type="NCBIfam" id="TIGR03700">
    <property type="entry name" value="mena_SCO4494"/>
    <property type="match status" value="1"/>
</dbReference>
<dbReference type="AlphaFoldDB" id="A0A401G3R6"/>
<evidence type="ECO:0000256" key="1">
    <source>
        <dbReference type="ARBA" id="ARBA00022485"/>
    </source>
</evidence>
<evidence type="ECO:0000256" key="6">
    <source>
        <dbReference type="HAMAP-Rule" id="MF_00993"/>
    </source>
</evidence>
<evidence type="ECO:0000259" key="9">
    <source>
        <dbReference type="PROSITE" id="PS51918"/>
    </source>
</evidence>
<comment type="caution">
    <text evidence="10">The sequence shown here is derived from an EMBL/GenBank/DDBJ whole genome shotgun (WGS) entry which is preliminary data.</text>
</comment>
<sequence>MDITFIDQKLYEIKEKISSGRRLGYEDGLALYNSPDLIGVGYLADRVRREQHGQAAYYVYNQHINYTNVCINRCRFCAFARDKAENGAYTYSLDEVRERLMARIDEPIRELHIVGGLNPALPFEYYLDLLGIVREIRPQATIKAFTAVEIDYLSQISGLSLEKTIATLKDAGLGMIPGGGAEVMNDRIWAELFPRKINSERWLEVMEHLHRAGLTANATMLYGHIETIEERVRHLIRLRELQDRTGGFSAFIPLAFHSRNTTLSHLPPTTGTDDLKNVAVARLMLDNFDHIKAYWVMIGEKLAQVALSFGADDLDGTIVEEKITHMAGASSPKGLTRERMEHLIRSAGFTPVERDSFYNPVRPDGEREAALG</sequence>
<dbReference type="GO" id="GO:0051539">
    <property type="term" value="F:4 iron, 4 sulfur cluster binding"/>
    <property type="evidence" value="ECO:0007669"/>
    <property type="project" value="UniProtKB-KW"/>
</dbReference>
<keyword evidence="11" id="KW-1185">Reference proteome</keyword>
<dbReference type="SFLD" id="SFLDG01064">
    <property type="entry name" value="F420__menaquinone_cofactor_bio"/>
    <property type="match status" value="1"/>
</dbReference>
<evidence type="ECO:0000256" key="5">
    <source>
        <dbReference type="ARBA" id="ARBA00023014"/>
    </source>
</evidence>
<dbReference type="Pfam" id="PF04055">
    <property type="entry name" value="Radical_SAM"/>
    <property type="match status" value="1"/>
</dbReference>
<dbReference type="SUPFAM" id="SSF102114">
    <property type="entry name" value="Radical SAM enzymes"/>
    <property type="match status" value="1"/>
</dbReference>
<accession>A0A401G3R6</accession>
<dbReference type="UniPathway" id="UPA00079"/>
<dbReference type="InterPro" id="IPR058240">
    <property type="entry name" value="rSAM_sf"/>
</dbReference>
<dbReference type="InterPro" id="IPR034405">
    <property type="entry name" value="F420"/>
</dbReference>
<keyword evidence="2 6" id="KW-0949">S-adenosyl-L-methionine</keyword>
<proteinExistence type="inferred from homology"/>
<keyword evidence="4 6" id="KW-0408">Iron</keyword>
<feature type="binding site" evidence="6 7">
    <location>
        <position position="77"/>
    </location>
    <ligand>
        <name>[4Fe-4S] cluster</name>
        <dbReference type="ChEBI" id="CHEBI:49883"/>
        <note>4Fe-4S-S-AdoMet</note>
    </ligand>
</feature>
<dbReference type="SFLD" id="SFLDF00343">
    <property type="entry name" value="aminofutalosine_synthase_(mqnE"/>
    <property type="match status" value="1"/>
</dbReference>
<evidence type="ECO:0000256" key="4">
    <source>
        <dbReference type="ARBA" id="ARBA00023004"/>
    </source>
</evidence>